<keyword evidence="3" id="KW-1185">Reference proteome</keyword>
<sequence length="171" mass="19025">MNSTLKKQQGERAQRYLLFELQDEAFAFNISGVREIIAYMKPTPIPGAPESIQGILDLRGKIIPIIDLRCKFGMAPQGVQMDTAIIILQHNNQETGFVVDRVSEVVGLSSEVLSDPPRLGHTVSTEYMAAVARFRDQVIVVLKTDQVCDFEADSIAQHIPERSVDKNEVLS</sequence>
<name>A0A7W8DGU5_9BACT</name>
<dbReference type="AlphaFoldDB" id="A0A7W8DGU5"/>
<dbReference type="Gene3D" id="2.30.30.40">
    <property type="entry name" value="SH3 Domains"/>
    <property type="match status" value="1"/>
</dbReference>
<dbReference type="InterPro" id="IPR039315">
    <property type="entry name" value="CheW"/>
</dbReference>
<dbReference type="Pfam" id="PF01584">
    <property type="entry name" value="CheW"/>
    <property type="match status" value="1"/>
</dbReference>
<dbReference type="EMBL" id="JACHID010000005">
    <property type="protein sequence ID" value="MBB5021795.1"/>
    <property type="molecule type" value="Genomic_DNA"/>
</dbReference>
<proteinExistence type="predicted"/>
<dbReference type="SMART" id="SM00260">
    <property type="entry name" value="CheW"/>
    <property type="match status" value="1"/>
</dbReference>
<evidence type="ECO:0000313" key="2">
    <source>
        <dbReference type="EMBL" id="MBB5021795.1"/>
    </source>
</evidence>
<comment type="caution">
    <text evidence="2">The sequence shown here is derived from an EMBL/GenBank/DDBJ whole genome shotgun (WGS) entry which is preliminary data.</text>
</comment>
<accession>A0A7W8DGU5</accession>
<evidence type="ECO:0000259" key="1">
    <source>
        <dbReference type="PROSITE" id="PS50851"/>
    </source>
</evidence>
<organism evidence="2 3">
    <name type="scientific">Desulfurispira natronophila</name>
    <dbReference type="NCBI Taxonomy" id="682562"/>
    <lineage>
        <taxon>Bacteria</taxon>
        <taxon>Pseudomonadati</taxon>
        <taxon>Chrysiogenota</taxon>
        <taxon>Chrysiogenia</taxon>
        <taxon>Chrysiogenales</taxon>
        <taxon>Chrysiogenaceae</taxon>
        <taxon>Desulfurispira</taxon>
    </lineage>
</organism>
<protein>
    <submittedName>
        <fullName evidence="2">Purine-binding chemotaxis protein CheW</fullName>
    </submittedName>
</protein>
<dbReference type="PANTHER" id="PTHR22617">
    <property type="entry name" value="CHEMOTAXIS SENSOR HISTIDINE KINASE-RELATED"/>
    <property type="match status" value="1"/>
</dbReference>
<dbReference type="GO" id="GO:0005829">
    <property type="term" value="C:cytosol"/>
    <property type="evidence" value="ECO:0007669"/>
    <property type="project" value="TreeGrafter"/>
</dbReference>
<feature type="domain" description="CheW-like" evidence="1">
    <location>
        <begin position="13"/>
        <end position="153"/>
    </location>
</feature>
<dbReference type="InterPro" id="IPR002545">
    <property type="entry name" value="CheW-lke_dom"/>
</dbReference>
<gene>
    <name evidence="2" type="ORF">HNR37_001108</name>
</gene>
<evidence type="ECO:0000313" key="3">
    <source>
        <dbReference type="Proteomes" id="UP000528322"/>
    </source>
</evidence>
<dbReference type="Gene3D" id="2.40.50.180">
    <property type="entry name" value="CheA-289, Domain 4"/>
    <property type="match status" value="1"/>
</dbReference>
<dbReference type="PANTHER" id="PTHR22617:SF23">
    <property type="entry name" value="CHEMOTAXIS PROTEIN CHEW"/>
    <property type="match status" value="1"/>
</dbReference>
<dbReference type="Proteomes" id="UP000528322">
    <property type="component" value="Unassembled WGS sequence"/>
</dbReference>
<dbReference type="PROSITE" id="PS50851">
    <property type="entry name" value="CHEW"/>
    <property type="match status" value="1"/>
</dbReference>
<dbReference type="InterPro" id="IPR036061">
    <property type="entry name" value="CheW-like_dom_sf"/>
</dbReference>
<dbReference type="SUPFAM" id="SSF50341">
    <property type="entry name" value="CheW-like"/>
    <property type="match status" value="1"/>
</dbReference>
<dbReference type="GO" id="GO:0007165">
    <property type="term" value="P:signal transduction"/>
    <property type="evidence" value="ECO:0007669"/>
    <property type="project" value="InterPro"/>
</dbReference>
<dbReference type="GO" id="GO:0006935">
    <property type="term" value="P:chemotaxis"/>
    <property type="evidence" value="ECO:0007669"/>
    <property type="project" value="InterPro"/>
</dbReference>
<reference evidence="2 3" key="1">
    <citation type="submission" date="2020-08" db="EMBL/GenBank/DDBJ databases">
        <title>Genomic Encyclopedia of Type Strains, Phase IV (KMG-IV): sequencing the most valuable type-strain genomes for metagenomic binning, comparative biology and taxonomic classification.</title>
        <authorList>
            <person name="Goeker M."/>
        </authorList>
    </citation>
    <scope>NUCLEOTIDE SEQUENCE [LARGE SCALE GENOMIC DNA]</scope>
    <source>
        <strain evidence="2 3">DSM 22071</strain>
    </source>
</reference>
<dbReference type="RefSeq" id="WP_183731144.1">
    <property type="nucleotide sequence ID" value="NZ_JACHID010000005.1"/>
</dbReference>